<organism evidence="1 2">
    <name type="scientific">Blepharisma stoltei</name>
    <dbReference type="NCBI Taxonomy" id="1481888"/>
    <lineage>
        <taxon>Eukaryota</taxon>
        <taxon>Sar</taxon>
        <taxon>Alveolata</taxon>
        <taxon>Ciliophora</taxon>
        <taxon>Postciliodesmatophora</taxon>
        <taxon>Heterotrichea</taxon>
        <taxon>Heterotrichida</taxon>
        <taxon>Blepharismidae</taxon>
        <taxon>Blepharisma</taxon>
    </lineage>
</organism>
<comment type="caution">
    <text evidence="1">The sequence shown here is derived from an EMBL/GenBank/DDBJ whole genome shotgun (WGS) entry which is preliminary data.</text>
</comment>
<dbReference type="AlphaFoldDB" id="A0AAU9J143"/>
<gene>
    <name evidence="1" type="ORF">BSTOLATCC_MIC11330</name>
</gene>
<evidence type="ECO:0000313" key="2">
    <source>
        <dbReference type="Proteomes" id="UP001162131"/>
    </source>
</evidence>
<protein>
    <submittedName>
        <fullName evidence="1">Uncharacterized protein</fullName>
    </submittedName>
</protein>
<reference evidence="1" key="1">
    <citation type="submission" date="2021-09" db="EMBL/GenBank/DDBJ databases">
        <authorList>
            <consortium name="AG Swart"/>
            <person name="Singh M."/>
            <person name="Singh A."/>
            <person name="Seah K."/>
            <person name="Emmerich C."/>
        </authorList>
    </citation>
    <scope>NUCLEOTIDE SEQUENCE</scope>
    <source>
        <strain evidence="1">ATCC30299</strain>
    </source>
</reference>
<keyword evidence="2" id="KW-1185">Reference proteome</keyword>
<dbReference type="PANTHER" id="PTHR39767">
    <property type="entry name" value="CALCIUM/CALMODULIN-BINDING MEMBRANE PROTEIN PCM4-RELATED"/>
    <property type="match status" value="1"/>
</dbReference>
<dbReference type="EMBL" id="CAJZBQ010000012">
    <property type="protein sequence ID" value="CAG9314319.1"/>
    <property type="molecule type" value="Genomic_DNA"/>
</dbReference>
<accession>A0AAU9J143</accession>
<dbReference type="Proteomes" id="UP001162131">
    <property type="component" value="Unassembled WGS sequence"/>
</dbReference>
<dbReference type="PANTHER" id="PTHR39767:SF2">
    <property type="entry name" value="CHROMOSOME UNDETERMINED SCAFFOLD_1, WHOLE GENOME SHOTGUN SEQUENCE"/>
    <property type="match status" value="1"/>
</dbReference>
<name>A0AAU9J143_9CILI</name>
<evidence type="ECO:0000313" key="1">
    <source>
        <dbReference type="EMBL" id="CAG9314319.1"/>
    </source>
</evidence>
<sequence length="246" mass="27496">MLYLLFLTFNLGLAQHPKITLDGPSATVYFLGDYDYSVVNSQNFTIEDSSNNNLLTITQSDSCNITANRRIVVHGDLLASNAPIKIQNYDQWQLVALEDFQGQLSGWSDSSVSNCGSSPNIFLGGHCKYSDVSVSKTFTIPSHSYIKVSFNVNFLDRWEGESVYMKLDSNIVWNESYQACNNLHSTLCQYKGIDSCGDDYPDRIGHPVTYSGVHSADSVTLEFSSTLDRDSCEVSWGIDDLEIYIR</sequence>
<proteinExistence type="predicted"/>